<evidence type="ECO:0000313" key="1">
    <source>
        <dbReference type="EMBL" id="UYP18361.1"/>
    </source>
</evidence>
<accession>A0ACD4DED8</accession>
<dbReference type="Proteomes" id="UP001156484">
    <property type="component" value="Chromosome"/>
</dbReference>
<evidence type="ECO:0000313" key="2">
    <source>
        <dbReference type="Proteomes" id="UP001156484"/>
    </source>
</evidence>
<proteinExistence type="predicted"/>
<gene>
    <name evidence="1" type="ORF">OED52_17120</name>
</gene>
<name>A0ACD4DED8_9NOCA</name>
<protein>
    <submittedName>
        <fullName evidence="1">FAD/NAD(P)-binding protein</fullName>
    </submittedName>
</protein>
<sequence length="629" mass="67240">MPATVAVVGASVRGTIALDRIRARASKFLGDKNIDVVVVDPHTPGAGRIWREDQPASLVMNTLAATTTVFTDAASRVHDPADPAGPTVYQWCRSLRGEQDSAWATLDDLAHLRNEREIRVTVREEAERLRPWDYPSRALFGAYLSWAWDHILRHMPPTVTVRHLPAEVVDITTGEGPVELALSDGGRLEADAVVLAVGWGTETDRDLPSQRPLTIAGDSPIDQGIDRIEPGETVLVRGLGMNFFDLVSLVTEGRGGRFTENADGTLRYEPSGAEPRIVAGSRRGLPFRAQLQLSAPPTPADLRATRAAIAAAPEHEVVFARDIRPALDLDARRAFYTALAADRLDLASGLQPLLDVLEPSDTAPADEDIRRADELAARCVGDPSLRFAPESLLNPLPPVSTWSEYEGWAYDYLSDDAARAARGTTDPLKAGMAAYTSARPLLGEVAAFGRLTPESYLTEFRPFLRFVGIAGGVPPLFRVRQLLALLDAGIVRLLGPDFTVERSGDEFVARAPSLTDGETTGTVLVDAYMPAPGIAPGGLLGTLADSGLARRYTVGDTTTSSLDVDAAANGLVCRNGTASDAVFSLGIPSEDVRVFTIIAPIPNTDSAVLREADAAVAAALTRAADRVAV</sequence>
<organism evidence="1 2">
    <name type="scientific">Rhodococcus sacchari</name>
    <dbReference type="NCBI Taxonomy" id="2962047"/>
    <lineage>
        <taxon>Bacteria</taxon>
        <taxon>Bacillati</taxon>
        <taxon>Actinomycetota</taxon>
        <taxon>Actinomycetes</taxon>
        <taxon>Mycobacteriales</taxon>
        <taxon>Nocardiaceae</taxon>
        <taxon>Rhodococcus</taxon>
    </lineage>
</organism>
<dbReference type="EMBL" id="CP107551">
    <property type="protein sequence ID" value="UYP18361.1"/>
    <property type="molecule type" value="Genomic_DNA"/>
</dbReference>
<reference evidence="1" key="1">
    <citation type="submission" date="2022-10" db="EMBL/GenBank/DDBJ databases">
        <title>Rhodococcus ferula Z13 complete genome.</title>
        <authorList>
            <person name="Long X."/>
            <person name="Zang M."/>
        </authorList>
    </citation>
    <scope>NUCLEOTIDE SEQUENCE</scope>
    <source>
        <strain evidence="1">Z13</strain>
    </source>
</reference>
<keyword evidence="2" id="KW-1185">Reference proteome</keyword>